<dbReference type="Gramene" id="Solyc07g054020.1.1">
    <property type="protein sequence ID" value="Solyc07g054020.1.1"/>
    <property type="gene ID" value="Solyc07g054020.1"/>
</dbReference>
<evidence type="ECO:0000313" key="3">
    <source>
        <dbReference type="Proteomes" id="UP000004994"/>
    </source>
</evidence>
<feature type="region of interest" description="Disordered" evidence="1">
    <location>
        <begin position="1"/>
        <end position="125"/>
    </location>
</feature>
<accession>K4CFU7</accession>
<keyword evidence="3" id="KW-1185">Reference proteome</keyword>
<proteinExistence type="predicted"/>
<dbReference type="AlphaFoldDB" id="K4CFU7"/>
<feature type="compositionally biased region" description="Gly residues" evidence="1">
    <location>
        <begin position="1"/>
        <end position="11"/>
    </location>
</feature>
<sequence length="158" mass="16474">MGGRGKGGLGAQGVSLDGDGRRRTQGALGRGYGEGGASGCLEARRGTSLPRDGMGESDHRSGRGRGPRDGAEERGSRGHESCLGAGRKKRPRARSVYRGWMGVGGHESQSVPQRGVGGLRAHSVPRGGDGMRRAWRCLRAWMGKGALGHRVCLGAGME</sequence>
<feature type="compositionally biased region" description="Gly residues" evidence="1">
    <location>
        <begin position="28"/>
        <end position="38"/>
    </location>
</feature>
<evidence type="ECO:0000313" key="2">
    <source>
        <dbReference type="EnsemblPlants" id="Solyc07g054020.1.1"/>
    </source>
</evidence>
<dbReference type="InParanoid" id="K4CFU7"/>
<evidence type="ECO:0000256" key="1">
    <source>
        <dbReference type="SAM" id="MobiDB-lite"/>
    </source>
</evidence>
<protein>
    <submittedName>
        <fullName evidence="2">Uncharacterized protein</fullName>
    </submittedName>
</protein>
<feature type="compositionally biased region" description="Basic residues" evidence="1">
    <location>
        <begin position="86"/>
        <end position="95"/>
    </location>
</feature>
<dbReference type="PaxDb" id="4081-Solyc07g054020.1.1"/>
<dbReference type="HOGENOM" id="CLU_1672319_0_0_1"/>
<dbReference type="Proteomes" id="UP000004994">
    <property type="component" value="Chromosome 7"/>
</dbReference>
<dbReference type="EnsemblPlants" id="Solyc07g054020.1.1">
    <property type="protein sequence ID" value="Solyc07g054020.1.1"/>
    <property type="gene ID" value="Solyc07g054020.1"/>
</dbReference>
<feature type="compositionally biased region" description="Basic and acidic residues" evidence="1">
    <location>
        <begin position="53"/>
        <end position="80"/>
    </location>
</feature>
<reference evidence="2" key="2">
    <citation type="submission" date="2015-06" db="UniProtKB">
        <authorList>
            <consortium name="EnsemblPlants"/>
        </authorList>
    </citation>
    <scope>IDENTIFICATION</scope>
    <source>
        <strain evidence="2">cv. Heinz 1706</strain>
    </source>
</reference>
<organism evidence="2">
    <name type="scientific">Solanum lycopersicum</name>
    <name type="common">Tomato</name>
    <name type="synonym">Lycopersicon esculentum</name>
    <dbReference type="NCBI Taxonomy" id="4081"/>
    <lineage>
        <taxon>Eukaryota</taxon>
        <taxon>Viridiplantae</taxon>
        <taxon>Streptophyta</taxon>
        <taxon>Embryophyta</taxon>
        <taxon>Tracheophyta</taxon>
        <taxon>Spermatophyta</taxon>
        <taxon>Magnoliopsida</taxon>
        <taxon>eudicotyledons</taxon>
        <taxon>Gunneridae</taxon>
        <taxon>Pentapetalae</taxon>
        <taxon>asterids</taxon>
        <taxon>lamiids</taxon>
        <taxon>Solanales</taxon>
        <taxon>Solanaceae</taxon>
        <taxon>Solanoideae</taxon>
        <taxon>Solaneae</taxon>
        <taxon>Solanum</taxon>
        <taxon>Solanum subgen. Lycopersicon</taxon>
    </lineage>
</organism>
<reference evidence="2" key="1">
    <citation type="journal article" date="2012" name="Nature">
        <title>The tomato genome sequence provides insights into fleshy fruit evolution.</title>
        <authorList>
            <consortium name="Tomato Genome Consortium"/>
        </authorList>
    </citation>
    <scope>NUCLEOTIDE SEQUENCE [LARGE SCALE GENOMIC DNA]</scope>
    <source>
        <strain evidence="2">cv. Heinz 1706</strain>
    </source>
</reference>
<name>K4CFU7_SOLLC</name>